<dbReference type="KEGG" id="api:100166187"/>
<dbReference type="Proteomes" id="UP000007819">
    <property type="component" value="Chromosome X"/>
</dbReference>
<evidence type="ECO:0000256" key="5">
    <source>
        <dbReference type="ARBA" id="ARBA00022842"/>
    </source>
</evidence>
<comment type="cofactor">
    <cofactor evidence="1">
        <name>Mg(2+)</name>
        <dbReference type="ChEBI" id="CHEBI:18420"/>
    </cofactor>
</comment>
<dbReference type="SFLD" id="SFLDS00005">
    <property type="entry name" value="Isoprenoid_Synthase_Type_I"/>
    <property type="match status" value="1"/>
</dbReference>
<evidence type="ECO:0000313" key="11">
    <source>
        <dbReference type="Proteomes" id="UP000007819"/>
    </source>
</evidence>
<keyword evidence="4" id="KW-0479">Metal-binding</keyword>
<dbReference type="PROSITE" id="PS00444">
    <property type="entry name" value="POLYPRENYL_SYNTHASE_2"/>
    <property type="match status" value="1"/>
</dbReference>
<keyword evidence="5" id="KW-0460">Magnesium</keyword>
<evidence type="ECO:0000256" key="7">
    <source>
        <dbReference type="ARBA" id="ARBA00033740"/>
    </source>
</evidence>
<dbReference type="GO" id="GO:0004161">
    <property type="term" value="F:dimethylallyltranstransferase activity"/>
    <property type="evidence" value="ECO:0007669"/>
    <property type="project" value="TreeGrafter"/>
</dbReference>
<dbReference type="GO" id="GO:0042811">
    <property type="term" value="P:pheromone biosynthetic process"/>
    <property type="evidence" value="ECO:0007669"/>
    <property type="project" value="UniProtKB-ARBA"/>
</dbReference>
<dbReference type="SUPFAM" id="SSF48576">
    <property type="entry name" value="Terpenoid synthases"/>
    <property type="match status" value="1"/>
</dbReference>
<reference evidence="10" key="2">
    <citation type="submission" date="2022-06" db="UniProtKB">
        <authorList>
            <consortium name="EnsemblMetazoa"/>
        </authorList>
    </citation>
    <scope>IDENTIFICATION</scope>
</reference>
<dbReference type="FunFam" id="1.10.600.10:FF:000021">
    <property type="entry name" value="Farnesyl pyrophosphate synthase"/>
    <property type="match status" value="1"/>
</dbReference>
<organism evidence="10 11">
    <name type="scientific">Acyrthosiphon pisum</name>
    <name type="common">Pea aphid</name>
    <dbReference type="NCBI Taxonomy" id="7029"/>
    <lineage>
        <taxon>Eukaryota</taxon>
        <taxon>Metazoa</taxon>
        <taxon>Ecdysozoa</taxon>
        <taxon>Arthropoda</taxon>
        <taxon>Hexapoda</taxon>
        <taxon>Insecta</taxon>
        <taxon>Pterygota</taxon>
        <taxon>Neoptera</taxon>
        <taxon>Paraneoptera</taxon>
        <taxon>Hemiptera</taxon>
        <taxon>Sternorrhyncha</taxon>
        <taxon>Aphidomorpha</taxon>
        <taxon>Aphidoidea</taxon>
        <taxon>Aphididae</taxon>
        <taxon>Macrosiphini</taxon>
        <taxon>Acyrthosiphon</taxon>
    </lineage>
</organism>
<dbReference type="GO" id="GO:0045337">
    <property type="term" value="P:farnesyl diphosphate biosynthetic process"/>
    <property type="evidence" value="ECO:0007669"/>
    <property type="project" value="TreeGrafter"/>
</dbReference>
<dbReference type="InterPro" id="IPR039702">
    <property type="entry name" value="FPS1-like"/>
</dbReference>
<dbReference type="EnsemblMetazoa" id="XM_001950388.5">
    <property type="protein sequence ID" value="XP_001950423.2"/>
    <property type="gene ID" value="LOC100166187"/>
</dbReference>
<evidence type="ECO:0000256" key="9">
    <source>
        <dbReference type="RuleBase" id="RU004466"/>
    </source>
</evidence>
<evidence type="ECO:0000313" key="10">
    <source>
        <dbReference type="EnsemblMetazoa" id="XP_001950423.2"/>
    </source>
</evidence>
<evidence type="ECO:0000256" key="8">
    <source>
        <dbReference type="ARBA" id="ARBA00034546"/>
    </source>
</evidence>
<reference evidence="11" key="1">
    <citation type="submission" date="2010-06" db="EMBL/GenBank/DDBJ databases">
        <authorList>
            <person name="Jiang H."/>
            <person name="Abraham K."/>
            <person name="Ali S."/>
            <person name="Alsbrooks S.L."/>
            <person name="Anim B.N."/>
            <person name="Anosike U.S."/>
            <person name="Attaway T."/>
            <person name="Bandaranaike D.P."/>
            <person name="Battles P.K."/>
            <person name="Bell S.N."/>
            <person name="Bell A.V."/>
            <person name="Beltran B."/>
            <person name="Bickham C."/>
            <person name="Bustamante Y."/>
            <person name="Caleb T."/>
            <person name="Canada A."/>
            <person name="Cardenas V."/>
            <person name="Carter K."/>
            <person name="Chacko J."/>
            <person name="Chandrabose M.N."/>
            <person name="Chavez D."/>
            <person name="Chavez A."/>
            <person name="Chen L."/>
            <person name="Chu H.-S."/>
            <person name="Claassen K.J."/>
            <person name="Cockrell R."/>
            <person name="Collins M."/>
            <person name="Cooper J.A."/>
            <person name="Cree A."/>
            <person name="Curry S.M."/>
            <person name="Da Y."/>
            <person name="Dao M.D."/>
            <person name="Das B."/>
            <person name="Davila M.-L."/>
            <person name="Davy-Carroll L."/>
            <person name="Denson S."/>
            <person name="Dinh H."/>
            <person name="Ebong V.E."/>
            <person name="Edwards J.R."/>
            <person name="Egan A."/>
            <person name="El-Daye J."/>
            <person name="Escobedo L."/>
            <person name="Fernandez S."/>
            <person name="Fernando P.R."/>
            <person name="Flagg N."/>
            <person name="Forbes L.D."/>
            <person name="Fowler R.G."/>
            <person name="Fu Q."/>
            <person name="Gabisi R.A."/>
            <person name="Ganer J."/>
            <person name="Garbino Pronczuk A."/>
            <person name="Garcia R.M."/>
            <person name="Garner T."/>
            <person name="Garrett T.E."/>
            <person name="Gonzalez D.A."/>
            <person name="Hamid H."/>
            <person name="Hawkins E.S."/>
            <person name="Hirani K."/>
            <person name="Hogues M.E."/>
            <person name="Hollins B."/>
            <person name="Hsiao C.-H."/>
            <person name="Jabil R."/>
            <person name="James M.L."/>
            <person name="Jhangiani S.N."/>
            <person name="Johnson B."/>
            <person name="Johnson Q."/>
            <person name="Joshi V."/>
            <person name="Kalu J.B."/>
            <person name="Kam C."/>
            <person name="Kashfia A."/>
            <person name="Keebler J."/>
            <person name="Kisamo H."/>
            <person name="Kovar C.L."/>
            <person name="Lago L.A."/>
            <person name="Lai C.-Y."/>
            <person name="Laidlaw J."/>
            <person name="Lara F."/>
            <person name="Le T.-K."/>
            <person name="Lee S.L."/>
            <person name="Legall F.H."/>
            <person name="Lemon S.J."/>
            <person name="Lewis L.R."/>
            <person name="Li B."/>
            <person name="Liu Y."/>
            <person name="Liu Y.-S."/>
            <person name="Lopez J."/>
            <person name="Lozado R.J."/>
            <person name="Lu J."/>
            <person name="Madu R.C."/>
            <person name="Maheshwari M."/>
            <person name="Maheshwari R."/>
            <person name="Malloy K."/>
            <person name="Martinez E."/>
            <person name="Mathew T."/>
            <person name="Mercado I.C."/>
            <person name="Mercado C."/>
            <person name="Meyer B."/>
            <person name="Montgomery K."/>
            <person name="Morgan M.B."/>
            <person name="Munidasa M."/>
            <person name="Nazareth L.V."/>
            <person name="Nelson J."/>
            <person name="Ng B.M."/>
            <person name="Nguyen N.B."/>
            <person name="Nguyen P.Q."/>
            <person name="Nguyen T."/>
            <person name="Obregon M."/>
            <person name="Okwuonu G.O."/>
            <person name="Onwere C.G."/>
            <person name="Orozco G."/>
            <person name="Parra A."/>
            <person name="Patel S."/>
            <person name="Patil S."/>
            <person name="Perez A."/>
            <person name="Perez Y."/>
            <person name="Pham C."/>
            <person name="Primus E.L."/>
            <person name="Pu L.-L."/>
            <person name="Puazo M."/>
            <person name="Qin X."/>
            <person name="Quiroz J.B."/>
            <person name="Reese J."/>
            <person name="Richards S."/>
            <person name="Rives C.M."/>
            <person name="Robberts R."/>
            <person name="Ruiz S.J."/>
            <person name="Ruiz M.J."/>
            <person name="Santibanez J."/>
            <person name="Schneider B.W."/>
            <person name="Sisson I."/>
            <person name="Smith M."/>
            <person name="Sodergren E."/>
            <person name="Song X.-Z."/>
            <person name="Song B.B."/>
            <person name="Summersgill H."/>
            <person name="Thelus R."/>
            <person name="Thornton R.D."/>
            <person name="Trejos Z.Y."/>
            <person name="Usmani K."/>
            <person name="Vattathil S."/>
            <person name="Villasana D."/>
            <person name="Walker D.L."/>
            <person name="Wang S."/>
            <person name="Wang K."/>
            <person name="White C.S."/>
            <person name="Williams A.C."/>
            <person name="Williamson J."/>
            <person name="Wilson K."/>
            <person name="Woghiren I.O."/>
            <person name="Woodworth J.R."/>
            <person name="Worley K.C."/>
            <person name="Wright R.A."/>
            <person name="Wu W."/>
            <person name="Young L."/>
            <person name="Zhang L."/>
            <person name="Zhang J."/>
            <person name="Zhu Y."/>
            <person name="Muzny D.M."/>
            <person name="Weinstock G."/>
            <person name="Gibbs R.A."/>
        </authorList>
    </citation>
    <scope>NUCLEOTIDE SEQUENCE [LARGE SCALE GENOMIC DNA]</scope>
    <source>
        <strain evidence="11">LSR1</strain>
    </source>
</reference>
<dbReference type="InterPro" id="IPR008949">
    <property type="entry name" value="Isoprenoid_synthase_dom_sf"/>
</dbReference>
<dbReference type="AlphaFoldDB" id="A0A8R2A4S1"/>
<dbReference type="Pfam" id="PF00348">
    <property type="entry name" value="polyprenyl_synt"/>
    <property type="match status" value="1"/>
</dbReference>
<dbReference type="GO" id="GO:0004337">
    <property type="term" value="F:(2E,6E)-farnesyl diphosphate synthase activity"/>
    <property type="evidence" value="ECO:0007669"/>
    <property type="project" value="TreeGrafter"/>
</dbReference>
<keyword evidence="3 9" id="KW-0808">Transferase</keyword>
<protein>
    <recommendedName>
        <fullName evidence="8">Farnesyl pyrophosphate synthase</fullName>
    </recommendedName>
</protein>
<dbReference type="GeneID" id="100166187"/>
<keyword evidence="11" id="KW-1185">Reference proteome</keyword>
<proteinExistence type="inferred from homology"/>
<dbReference type="RefSeq" id="XP_001950423.2">
    <property type="nucleotide sequence ID" value="XM_001950388.4"/>
</dbReference>
<dbReference type="SFLD" id="SFLDG01017">
    <property type="entry name" value="Polyprenyl_Transferase_Like"/>
    <property type="match status" value="1"/>
</dbReference>
<dbReference type="GO" id="GO:0005737">
    <property type="term" value="C:cytoplasm"/>
    <property type="evidence" value="ECO:0007669"/>
    <property type="project" value="TreeGrafter"/>
</dbReference>
<comment type="pathway">
    <text evidence="7">Pheromone biosynthesis.</text>
</comment>
<evidence type="ECO:0000256" key="3">
    <source>
        <dbReference type="ARBA" id="ARBA00022679"/>
    </source>
</evidence>
<evidence type="ECO:0000256" key="6">
    <source>
        <dbReference type="ARBA" id="ARBA00023229"/>
    </source>
</evidence>
<dbReference type="CDD" id="cd00685">
    <property type="entry name" value="Trans_IPPS_HT"/>
    <property type="match status" value="1"/>
</dbReference>
<dbReference type="InterPro" id="IPR033749">
    <property type="entry name" value="Polyprenyl_synt_CS"/>
</dbReference>
<accession>A0A8R2A4S1</accession>
<dbReference type="PANTHER" id="PTHR11525:SF0">
    <property type="entry name" value="FARNESYL PYROPHOSPHATE SYNTHASE"/>
    <property type="match status" value="1"/>
</dbReference>
<dbReference type="PROSITE" id="PS00723">
    <property type="entry name" value="POLYPRENYL_SYNTHASE_1"/>
    <property type="match status" value="1"/>
</dbReference>
<evidence type="ECO:0000256" key="2">
    <source>
        <dbReference type="ARBA" id="ARBA00006706"/>
    </source>
</evidence>
<evidence type="ECO:0000256" key="4">
    <source>
        <dbReference type="ARBA" id="ARBA00022723"/>
    </source>
</evidence>
<dbReference type="InterPro" id="IPR000092">
    <property type="entry name" value="Polyprenyl_synt"/>
</dbReference>
<dbReference type="OrthoDB" id="10257492at2759"/>
<dbReference type="GO" id="GO:0046872">
    <property type="term" value="F:metal ion binding"/>
    <property type="evidence" value="ECO:0007669"/>
    <property type="project" value="UniProtKB-KW"/>
</dbReference>
<sequence length="396" mass="45690">MYKTLTTFTKALSRRTTFWQCNAVTAGRQNHFRSTSVDCSPPVTSVVTGVSVSKDEFENFMAVFPELVKDLTDTSLKLNVPDATEWLENLLKYNVPGGKNNRGLTLVTSFKMLSTPSDLTYENLRLSYILGWCVEILQAYQLVLDDIMDNAITRRGRPCWYRHNDIGLMAVNDGILLEQAIYQLLKKYFKDKPYYTHIVELFYDVTMKSAMGQCLDMLTAKSFKSTKLEKFTMDNYIAIVKYKTAYYSFFLPVFLAMRMTNINDQEIFKQSKAILLEMGQFFQVQDDYLDCYGNPEVTGKIGTDIEDGKCSWLAVVALQKVNSEQKKIMEDNYGIDDPVNVAVIKDLYGQLKLQNTYLLYEEESYKLISTYIQLLSRGSSQDMFFTFLEKIYKRTL</sequence>
<evidence type="ECO:0000256" key="1">
    <source>
        <dbReference type="ARBA" id="ARBA00001946"/>
    </source>
</evidence>
<name>A0A8R2A4S1_ACYPI</name>
<keyword evidence="6" id="KW-0414">Isoprene biosynthesis</keyword>
<dbReference type="PANTHER" id="PTHR11525">
    <property type="entry name" value="FARNESYL-PYROPHOSPHATE SYNTHETASE"/>
    <property type="match status" value="1"/>
</dbReference>
<dbReference type="Gene3D" id="1.10.600.10">
    <property type="entry name" value="Farnesyl Diphosphate Synthase"/>
    <property type="match status" value="1"/>
</dbReference>
<comment type="similarity">
    <text evidence="2 9">Belongs to the FPP/GGPP synthase family.</text>
</comment>